<keyword evidence="2" id="KW-1185">Reference proteome</keyword>
<feature type="non-terminal residue" evidence="1">
    <location>
        <position position="65"/>
    </location>
</feature>
<reference evidence="1" key="2">
    <citation type="journal article" date="2023" name="Plants (Basel)">
        <title>Annotation of the Turnera subulata (Passifloraceae) Draft Genome Reveals the S-Locus Evolved after the Divergence of Turneroideae from Passifloroideae in a Stepwise Manner.</title>
        <authorList>
            <person name="Henning P.M."/>
            <person name="Roalson E.H."/>
            <person name="Mir W."/>
            <person name="McCubbin A.G."/>
            <person name="Shore J.S."/>
        </authorList>
    </citation>
    <scope>NUCLEOTIDE SEQUENCE</scope>
    <source>
        <tissue evidence="1">Leaves</tissue>
    </source>
</reference>
<evidence type="ECO:0000313" key="1">
    <source>
        <dbReference type="EMBL" id="KAJ4834195.1"/>
    </source>
</evidence>
<dbReference type="Proteomes" id="UP001141552">
    <property type="component" value="Unassembled WGS sequence"/>
</dbReference>
<protein>
    <submittedName>
        <fullName evidence="1">Uncharacterized protein</fullName>
    </submittedName>
</protein>
<comment type="caution">
    <text evidence="1">The sequence shown here is derived from an EMBL/GenBank/DDBJ whole genome shotgun (WGS) entry which is preliminary data.</text>
</comment>
<feature type="non-terminal residue" evidence="1">
    <location>
        <position position="1"/>
    </location>
</feature>
<organism evidence="1 2">
    <name type="scientific">Turnera subulata</name>
    <dbReference type="NCBI Taxonomy" id="218843"/>
    <lineage>
        <taxon>Eukaryota</taxon>
        <taxon>Viridiplantae</taxon>
        <taxon>Streptophyta</taxon>
        <taxon>Embryophyta</taxon>
        <taxon>Tracheophyta</taxon>
        <taxon>Spermatophyta</taxon>
        <taxon>Magnoliopsida</taxon>
        <taxon>eudicotyledons</taxon>
        <taxon>Gunneridae</taxon>
        <taxon>Pentapetalae</taxon>
        <taxon>rosids</taxon>
        <taxon>fabids</taxon>
        <taxon>Malpighiales</taxon>
        <taxon>Passifloraceae</taxon>
        <taxon>Turnera</taxon>
    </lineage>
</organism>
<dbReference type="AlphaFoldDB" id="A0A9Q0JAY4"/>
<sequence length="65" mass="7542">VELEPRSHPSCVNSCAFDTEVTVHYNYACIGRPLYRDVPRHGRYHYNITSLCTGKTKLEKKLCRN</sequence>
<proteinExistence type="predicted"/>
<dbReference type="EMBL" id="JAKUCV010004759">
    <property type="protein sequence ID" value="KAJ4834195.1"/>
    <property type="molecule type" value="Genomic_DNA"/>
</dbReference>
<name>A0A9Q0JAY4_9ROSI</name>
<evidence type="ECO:0000313" key="2">
    <source>
        <dbReference type="Proteomes" id="UP001141552"/>
    </source>
</evidence>
<gene>
    <name evidence="1" type="ORF">Tsubulata_047428</name>
</gene>
<accession>A0A9Q0JAY4</accession>
<reference evidence="1" key="1">
    <citation type="submission" date="2022-02" db="EMBL/GenBank/DDBJ databases">
        <authorList>
            <person name="Henning P.M."/>
            <person name="McCubbin A.G."/>
            <person name="Shore J.S."/>
        </authorList>
    </citation>
    <scope>NUCLEOTIDE SEQUENCE</scope>
    <source>
        <strain evidence="1">F60SS</strain>
        <tissue evidence="1">Leaves</tissue>
    </source>
</reference>